<keyword evidence="3" id="KW-1185">Reference proteome</keyword>
<feature type="region of interest" description="Disordered" evidence="1">
    <location>
        <begin position="232"/>
        <end position="266"/>
    </location>
</feature>
<feature type="compositionally biased region" description="Basic and acidic residues" evidence="1">
    <location>
        <begin position="1"/>
        <end position="16"/>
    </location>
</feature>
<evidence type="ECO:0000313" key="3">
    <source>
        <dbReference type="Proteomes" id="UP000831351"/>
    </source>
</evidence>
<name>A0ABM6DXT4_9MONO</name>
<proteinExistence type="predicted"/>
<dbReference type="EMBL" id="KX148553">
    <property type="protein sequence ID" value="AOR51380.1"/>
    <property type="molecule type" value="Viral_cRNA"/>
</dbReference>
<organism evidence="2 3">
    <name type="scientific">Gambie virus</name>
    <dbReference type="NCBI Taxonomy" id="1903427"/>
    <lineage>
        <taxon>Viruses</taxon>
        <taxon>Riboviria</taxon>
        <taxon>Orthornavirae</taxon>
        <taxon>Negarnaviricota</taxon>
        <taxon>Haploviricotina</taxon>
        <taxon>Monjiviricetes</taxon>
        <taxon>Mononegavirales</taxon>
        <taxon>Xinmoviridae</taxon>
        <taxon>Gambievirus</taxon>
        <taxon>Gambievirus senegalense</taxon>
    </lineage>
</organism>
<dbReference type="Proteomes" id="UP000831351">
    <property type="component" value="Segment"/>
</dbReference>
<dbReference type="GeneID" id="80537549"/>
<sequence length="456" mass="51609">MSGDKHEENPPGHDSPDLYPEIESYDEPYVPISQLDNLFEKGYLPVTYLNYQTLNNNIFPYSFYMAWSMAGTYRAMKLLDPAWGPLDILSDVQIKRRDQSSFVDEFEFIASVMLNDRRAVDVFCDLCKGKPLDATLKKHYPDKGLGADCYMAPFCTTAAAAAGWVPWVGDRAATNQHATVKFFDISSFKGFKSYDVIEEARDKLDRLLGVDRDLGTLEEAVPVECVPEFMPASEKHKPSAPPPSVSSFSDNLYKPSAPQPSTSSVTNRVITNNDFQKTFIPPVRCVNAEGFFKWILHVRADPSVEACGLQKYSRYFIHEFVYSLLVQNQLPAWTAQPKIFDLVSRLNDYCIWKIKDEGLYNRDSMGTVTYVDSKGINETIQSLKTANERESRAIFNIENMLKTFINHQKSGETRYKMSDVPTVLGVKKPLFVETTVAQPEEKHETRSSGVPYIAPP</sequence>
<protein>
    <submittedName>
        <fullName evidence="2">Glycoprotein</fullName>
    </submittedName>
</protein>
<accession>A0ABM6DXT4</accession>
<evidence type="ECO:0000256" key="1">
    <source>
        <dbReference type="SAM" id="MobiDB-lite"/>
    </source>
</evidence>
<feature type="region of interest" description="Disordered" evidence="1">
    <location>
        <begin position="1"/>
        <end position="20"/>
    </location>
</feature>
<dbReference type="RefSeq" id="YP_010799221.1">
    <property type="nucleotide sequence ID" value="NC_076591.1"/>
</dbReference>
<evidence type="ECO:0000313" key="2">
    <source>
        <dbReference type="EMBL" id="AOR51380.1"/>
    </source>
</evidence>
<reference evidence="2 3" key="1">
    <citation type="journal article" date="2016" name="Virology">
        <title>West African Anopheles gambiae mosquitoes harbor a taxonomically diverse virome including new insect-specific flaviviruses, mononegaviruses, and totiviruses.</title>
        <authorList>
            <person name="Fauver J.R."/>
            <person name="Grubaugh N.D."/>
            <person name="Krajacich B.J."/>
            <person name="Weger-Lucarelli J."/>
            <person name="Lakin S.M."/>
            <person name="Fakoli L.S. Jr"/>
            <person name="Bolay F.K."/>
            <person name="Diclaro J.W. Jr"/>
            <person name="Dabire K.R."/>
            <person name="Foy B.D."/>
            <person name="Brackney D.E."/>
            <person name="Ebel G.D."/>
            <person name="Stenglein M.D."/>
        </authorList>
    </citation>
    <scope>NUCLEOTIDE SEQUENCE [LARGE SCALE GENOMIC DNA]</scope>
</reference>